<evidence type="ECO:0000256" key="2">
    <source>
        <dbReference type="ARBA" id="ARBA00005992"/>
    </source>
</evidence>
<name>A0A934UZE2_9PROT</name>
<protein>
    <recommendedName>
        <fullName evidence="9">L,D-TPase catalytic domain-containing protein</fullName>
    </recommendedName>
</protein>
<comment type="caution">
    <text evidence="10">The sequence shown here is derived from an EMBL/GenBank/DDBJ whole genome shotgun (WGS) entry which is preliminary data.</text>
</comment>
<feature type="region of interest" description="Disordered" evidence="8">
    <location>
        <begin position="50"/>
        <end position="84"/>
    </location>
</feature>
<keyword evidence="4 7" id="KW-0133">Cell shape</keyword>
<feature type="compositionally biased region" description="Basic and acidic residues" evidence="8">
    <location>
        <begin position="71"/>
        <end position="84"/>
    </location>
</feature>
<keyword evidence="5 7" id="KW-0573">Peptidoglycan synthesis</keyword>
<reference evidence="10" key="2">
    <citation type="journal article" date="2020" name="Microorganisms">
        <title>Osmotic Adaptation and Compatible Solute Biosynthesis of Phototrophic Bacteria as Revealed from Genome Analyses.</title>
        <authorList>
            <person name="Imhoff J.F."/>
            <person name="Rahn T."/>
            <person name="Kunzel S."/>
            <person name="Keller A."/>
            <person name="Neulinger S.C."/>
        </authorList>
    </citation>
    <scope>NUCLEOTIDE SEQUENCE</scope>
    <source>
        <strain evidence="10">DSM 9154</strain>
    </source>
</reference>
<feature type="active site" description="Proton donor/acceptor" evidence="7">
    <location>
        <position position="176"/>
    </location>
</feature>
<comment type="similarity">
    <text evidence="2">Belongs to the YkuD family.</text>
</comment>
<evidence type="ECO:0000256" key="1">
    <source>
        <dbReference type="ARBA" id="ARBA00004752"/>
    </source>
</evidence>
<organism evidence="10 11">
    <name type="scientific">Rhodovibrio salinarum</name>
    <dbReference type="NCBI Taxonomy" id="1087"/>
    <lineage>
        <taxon>Bacteria</taxon>
        <taxon>Pseudomonadati</taxon>
        <taxon>Pseudomonadota</taxon>
        <taxon>Alphaproteobacteria</taxon>
        <taxon>Rhodospirillales</taxon>
        <taxon>Rhodovibrionaceae</taxon>
        <taxon>Rhodovibrio</taxon>
    </lineage>
</organism>
<dbReference type="SUPFAM" id="SSF141523">
    <property type="entry name" value="L,D-transpeptidase catalytic domain-like"/>
    <property type="match status" value="1"/>
</dbReference>
<dbReference type="Pfam" id="PF03734">
    <property type="entry name" value="YkuD"/>
    <property type="match status" value="1"/>
</dbReference>
<evidence type="ECO:0000256" key="8">
    <source>
        <dbReference type="SAM" id="MobiDB-lite"/>
    </source>
</evidence>
<dbReference type="PROSITE" id="PS52029">
    <property type="entry name" value="LD_TPASE"/>
    <property type="match status" value="1"/>
</dbReference>
<feature type="domain" description="L,D-TPase catalytic" evidence="9">
    <location>
        <begin position="86"/>
        <end position="222"/>
    </location>
</feature>
<dbReference type="GO" id="GO:0071555">
    <property type="term" value="P:cell wall organization"/>
    <property type="evidence" value="ECO:0007669"/>
    <property type="project" value="UniProtKB-UniRule"/>
</dbReference>
<comment type="pathway">
    <text evidence="1 7">Cell wall biogenesis; peptidoglycan biosynthesis.</text>
</comment>
<dbReference type="InterPro" id="IPR005490">
    <property type="entry name" value="LD_TPept_cat_dom"/>
</dbReference>
<reference evidence="10" key="1">
    <citation type="submission" date="2017-08" db="EMBL/GenBank/DDBJ databases">
        <authorList>
            <person name="Imhoff J.F."/>
            <person name="Rahn T."/>
            <person name="Kuenzel S."/>
            <person name="Neulinger S.C."/>
        </authorList>
    </citation>
    <scope>NUCLEOTIDE SEQUENCE</scope>
    <source>
        <strain evidence="10">DSM 9154</strain>
    </source>
</reference>
<evidence type="ECO:0000256" key="4">
    <source>
        <dbReference type="ARBA" id="ARBA00022960"/>
    </source>
</evidence>
<dbReference type="EMBL" id="NRRE01000013">
    <property type="protein sequence ID" value="MBK1696314.1"/>
    <property type="molecule type" value="Genomic_DNA"/>
</dbReference>
<evidence type="ECO:0000313" key="10">
    <source>
        <dbReference type="EMBL" id="MBK1696314.1"/>
    </source>
</evidence>
<feature type="active site" description="Nucleophile" evidence="7">
    <location>
        <position position="198"/>
    </location>
</feature>
<proteinExistence type="inferred from homology"/>
<accession>A0A934UZE2</accession>
<evidence type="ECO:0000256" key="7">
    <source>
        <dbReference type="PROSITE-ProRule" id="PRU01373"/>
    </source>
</evidence>
<dbReference type="GO" id="GO:0009252">
    <property type="term" value="P:peptidoglycan biosynthetic process"/>
    <property type="evidence" value="ECO:0007669"/>
    <property type="project" value="UniProtKB-KW"/>
</dbReference>
<dbReference type="CDD" id="cd16913">
    <property type="entry name" value="YkuD_like"/>
    <property type="match status" value="1"/>
</dbReference>
<dbReference type="AlphaFoldDB" id="A0A934UZE2"/>
<dbReference type="Gene3D" id="2.40.440.10">
    <property type="entry name" value="L,D-transpeptidase catalytic domain-like"/>
    <property type="match status" value="1"/>
</dbReference>
<sequence>MLGQRVMRIARVTRRLAMGFRQVRTYMALPGIALALAGALLLGCTGPTRQGDPISVTNPADTAKVQPRTTPDTDKSATNREPEEADKVVVVKALRELRLLADGKVFRTYEIALGREPKGDKMWEGDGRTPEGLYTLDFKNENSAFYRSIRVSYPNAQDWREARALGVHPGSNIMIHGLKPEFASVGKRHVQQDWTEGCIAVTNDQIDEIWSLVPVGTPIEIRP</sequence>
<evidence type="ECO:0000256" key="5">
    <source>
        <dbReference type="ARBA" id="ARBA00022984"/>
    </source>
</evidence>
<dbReference type="GO" id="GO:0004180">
    <property type="term" value="F:carboxypeptidase activity"/>
    <property type="evidence" value="ECO:0007669"/>
    <property type="project" value="UniProtKB-ARBA"/>
</dbReference>
<evidence type="ECO:0000256" key="6">
    <source>
        <dbReference type="ARBA" id="ARBA00023316"/>
    </source>
</evidence>
<evidence type="ECO:0000259" key="9">
    <source>
        <dbReference type="PROSITE" id="PS52029"/>
    </source>
</evidence>
<dbReference type="PANTHER" id="PTHR36699">
    <property type="entry name" value="LD-TRANSPEPTIDASE"/>
    <property type="match status" value="1"/>
</dbReference>
<gene>
    <name evidence="10" type="ORF">CKO21_03545</name>
</gene>
<evidence type="ECO:0000313" key="11">
    <source>
        <dbReference type="Proteomes" id="UP000778970"/>
    </source>
</evidence>
<keyword evidence="3" id="KW-0808">Transferase</keyword>
<keyword evidence="6 7" id="KW-0961">Cell wall biogenesis/degradation</keyword>
<dbReference type="PANTHER" id="PTHR36699:SF1">
    <property type="entry name" value="L,D-TRANSPEPTIDASE YAFK-RELATED"/>
    <property type="match status" value="1"/>
</dbReference>
<keyword evidence="11" id="KW-1185">Reference proteome</keyword>
<dbReference type="GO" id="GO:0008360">
    <property type="term" value="P:regulation of cell shape"/>
    <property type="evidence" value="ECO:0007669"/>
    <property type="project" value="UniProtKB-UniRule"/>
</dbReference>
<dbReference type="Proteomes" id="UP000778970">
    <property type="component" value="Unassembled WGS sequence"/>
</dbReference>
<dbReference type="InterPro" id="IPR038063">
    <property type="entry name" value="Transpep_catalytic_dom"/>
</dbReference>
<evidence type="ECO:0000256" key="3">
    <source>
        <dbReference type="ARBA" id="ARBA00022679"/>
    </source>
</evidence>
<dbReference type="GO" id="GO:0016740">
    <property type="term" value="F:transferase activity"/>
    <property type="evidence" value="ECO:0007669"/>
    <property type="project" value="UniProtKB-KW"/>
</dbReference>